<dbReference type="AlphaFoldDB" id="V6IUJ9"/>
<dbReference type="STRING" id="1395513.P343_14430"/>
<evidence type="ECO:0000256" key="1">
    <source>
        <dbReference type="SAM" id="MobiDB-lite"/>
    </source>
</evidence>
<sequence length="145" mass="16518">MEAQGLKERALLMEVDKPTKRMKISPNHQMTIPTEFYEKAGFTDEAIVQFDPIGRRLIVKPAIQNPGFDFSEDILRDLIKKGLQGEELLHAFQKAKQEVPNAMKQLLADEREMAHKAPQKPEDMSLDDFLDSLPDDEEPSGKNVK</sequence>
<keyword evidence="3" id="KW-1185">Reference proteome</keyword>
<feature type="compositionally biased region" description="Basic and acidic residues" evidence="1">
    <location>
        <begin position="110"/>
        <end position="123"/>
    </location>
</feature>
<proteinExistence type="predicted"/>
<dbReference type="eggNOG" id="COG2002">
    <property type="taxonomic scope" value="Bacteria"/>
</dbReference>
<dbReference type="OrthoDB" id="71707at2"/>
<reference evidence="2 3" key="1">
    <citation type="journal article" date="2013" name="Genome Announc.">
        <title>Genome Sequence of Sporolactobacillus laevolacticus DSM442, an Efficient Polymer-Grade D-Lactate Producer from Agricultural Waste Cottonseed as a Nitrogen Source.</title>
        <authorList>
            <person name="Wang H."/>
            <person name="Wang L."/>
            <person name="Ju J."/>
            <person name="Yu B."/>
            <person name="Ma Y."/>
        </authorList>
    </citation>
    <scope>NUCLEOTIDE SEQUENCE [LARGE SCALE GENOMIC DNA]</scope>
    <source>
        <strain evidence="2 3">DSM 442</strain>
    </source>
</reference>
<accession>V6IUJ9</accession>
<feature type="compositionally biased region" description="Acidic residues" evidence="1">
    <location>
        <begin position="124"/>
        <end position="138"/>
    </location>
</feature>
<dbReference type="RefSeq" id="WP_023511114.1">
    <property type="nucleotide sequence ID" value="NZ_AWTC01000016.1"/>
</dbReference>
<protein>
    <submittedName>
        <fullName evidence="2">AbrB family transcriptional regulator</fullName>
    </submittedName>
</protein>
<comment type="caution">
    <text evidence="2">The sequence shown here is derived from an EMBL/GenBank/DDBJ whole genome shotgun (WGS) entry which is preliminary data.</text>
</comment>
<name>V6IUJ9_9BACL</name>
<evidence type="ECO:0000313" key="2">
    <source>
        <dbReference type="EMBL" id="EST10793.1"/>
    </source>
</evidence>
<dbReference type="PATRIC" id="fig|1395513.3.peg.2929"/>
<evidence type="ECO:0000313" key="3">
    <source>
        <dbReference type="Proteomes" id="UP000018296"/>
    </source>
</evidence>
<organism evidence="2 3">
    <name type="scientific">Sporolactobacillus laevolacticus DSM 442</name>
    <dbReference type="NCBI Taxonomy" id="1395513"/>
    <lineage>
        <taxon>Bacteria</taxon>
        <taxon>Bacillati</taxon>
        <taxon>Bacillota</taxon>
        <taxon>Bacilli</taxon>
        <taxon>Bacillales</taxon>
        <taxon>Sporolactobacillaceae</taxon>
        <taxon>Sporolactobacillus</taxon>
    </lineage>
</organism>
<gene>
    <name evidence="2" type="ORF">P343_14430</name>
</gene>
<dbReference type="EMBL" id="AWTC01000016">
    <property type="protein sequence ID" value="EST10793.1"/>
    <property type="molecule type" value="Genomic_DNA"/>
</dbReference>
<dbReference type="Proteomes" id="UP000018296">
    <property type="component" value="Unassembled WGS sequence"/>
</dbReference>
<feature type="region of interest" description="Disordered" evidence="1">
    <location>
        <begin position="110"/>
        <end position="145"/>
    </location>
</feature>